<organism evidence="1 2">
    <name type="scientific">Phytophthora infestans</name>
    <name type="common">Potato late blight agent</name>
    <name type="synonym">Botrytis infestans</name>
    <dbReference type="NCBI Taxonomy" id="4787"/>
    <lineage>
        <taxon>Eukaryota</taxon>
        <taxon>Sar</taxon>
        <taxon>Stramenopiles</taxon>
        <taxon>Oomycota</taxon>
        <taxon>Peronosporomycetes</taxon>
        <taxon>Peronosporales</taxon>
        <taxon>Peronosporaceae</taxon>
        <taxon>Phytophthora</taxon>
    </lineage>
</organism>
<gene>
    <name evidence="1" type="ORF">GN958_ATG00909</name>
</gene>
<dbReference type="EMBL" id="JAACNO010000105">
    <property type="protein sequence ID" value="KAF4149970.1"/>
    <property type="molecule type" value="Genomic_DNA"/>
</dbReference>
<comment type="caution">
    <text evidence="1">The sequence shown here is derived from an EMBL/GenBank/DDBJ whole genome shotgun (WGS) entry which is preliminary data.</text>
</comment>
<dbReference type="Proteomes" id="UP000704712">
    <property type="component" value="Unassembled WGS sequence"/>
</dbReference>
<proteinExistence type="predicted"/>
<reference evidence="1" key="1">
    <citation type="submission" date="2020-03" db="EMBL/GenBank/DDBJ databases">
        <title>Hybrid Assembly of Korean Phytophthora infestans isolates.</title>
        <authorList>
            <person name="Prokchorchik M."/>
            <person name="Lee Y."/>
            <person name="Seo J."/>
            <person name="Cho J.-H."/>
            <person name="Park Y.-E."/>
            <person name="Jang D.-C."/>
            <person name="Im J.-S."/>
            <person name="Choi J.-G."/>
            <person name="Park H.-J."/>
            <person name="Lee G.-B."/>
            <person name="Lee Y.-G."/>
            <person name="Hong S.-Y."/>
            <person name="Cho K."/>
            <person name="Sohn K.H."/>
        </authorList>
    </citation>
    <scope>NUCLEOTIDE SEQUENCE</scope>
    <source>
        <strain evidence="1">KR_2_A2</strain>
    </source>
</reference>
<dbReference type="AlphaFoldDB" id="A0A8S9VAG4"/>
<protein>
    <submittedName>
        <fullName evidence="1">Uncharacterized protein</fullName>
    </submittedName>
</protein>
<accession>A0A8S9VAG4</accession>
<evidence type="ECO:0000313" key="2">
    <source>
        <dbReference type="Proteomes" id="UP000704712"/>
    </source>
</evidence>
<name>A0A8S9VAG4_PHYIN</name>
<sequence length="149" mass="16829">MTSVACRRGSHGLKNVSEMRQLDVETPLGSLGQVCLRPVHSRFGGTGGETKNGTEFNMWRGLKGRKSVSDLAPQCSQLFRLDRNQMKRGEANGANEAEPSFADPLTIEFFSRSSFRPLAFWDYPRFRLEIRATPRDSATIAFRDSEQWL</sequence>
<evidence type="ECO:0000313" key="1">
    <source>
        <dbReference type="EMBL" id="KAF4149970.1"/>
    </source>
</evidence>